<evidence type="ECO:0000259" key="1">
    <source>
        <dbReference type="Pfam" id="PF08389"/>
    </source>
</evidence>
<feature type="domain" description="Exportin-1/Importin-beta-like" evidence="1">
    <location>
        <begin position="145"/>
        <end position="206"/>
    </location>
</feature>
<dbReference type="GO" id="GO:0042565">
    <property type="term" value="C:RNA nuclear export complex"/>
    <property type="evidence" value="ECO:0007669"/>
    <property type="project" value="TreeGrafter"/>
</dbReference>
<dbReference type="GO" id="GO:0006405">
    <property type="term" value="P:RNA export from nucleus"/>
    <property type="evidence" value="ECO:0007669"/>
    <property type="project" value="TreeGrafter"/>
</dbReference>
<dbReference type="PANTHER" id="PTHR11223:SF3">
    <property type="entry name" value="EXPORTIN-5"/>
    <property type="match status" value="1"/>
</dbReference>
<name>A0A7J7P3D3_9MAGN</name>
<gene>
    <name evidence="2" type="ORF">GIB67_042920</name>
</gene>
<dbReference type="Gene3D" id="1.25.10.10">
    <property type="entry name" value="Leucine-rich Repeat Variant"/>
    <property type="match status" value="1"/>
</dbReference>
<dbReference type="InterPro" id="IPR045065">
    <property type="entry name" value="XPO1/5"/>
</dbReference>
<dbReference type="GO" id="GO:0005634">
    <property type="term" value="C:nucleus"/>
    <property type="evidence" value="ECO:0007669"/>
    <property type="project" value="TreeGrafter"/>
</dbReference>
<dbReference type="PANTHER" id="PTHR11223">
    <property type="entry name" value="EXPORTIN 1/5"/>
    <property type="match status" value="1"/>
</dbReference>
<dbReference type="GO" id="GO:0005049">
    <property type="term" value="F:nuclear export signal receptor activity"/>
    <property type="evidence" value="ECO:0007669"/>
    <property type="project" value="InterPro"/>
</dbReference>
<protein>
    <recommendedName>
        <fullName evidence="1">Exportin-1/Importin-beta-like domain-containing protein</fullName>
    </recommendedName>
</protein>
<comment type="caution">
    <text evidence="2">The sequence shown here is derived from an EMBL/GenBank/DDBJ whole genome shotgun (WGS) entry which is preliminary data.</text>
</comment>
<dbReference type="InterPro" id="IPR013598">
    <property type="entry name" value="Exportin-1/Importin-b-like"/>
</dbReference>
<evidence type="ECO:0000313" key="2">
    <source>
        <dbReference type="EMBL" id="KAF6173752.1"/>
    </source>
</evidence>
<dbReference type="GO" id="GO:0006611">
    <property type="term" value="P:protein export from nucleus"/>
    <property type="evidence" value="ECO:0007669"/>
    <property type="project" value="InterPro"/>
</dbReference>
<evidence type="ECO:0000313" key="3">
    <source>
        <dbReference type="Proteomes" id="UP000541444"/>
    </source>
</evidence>
<dbReference type="OrthoDB" id="1719327at2759"/>
<dbReference type="Pfam" id="PF08389">
    <property type="entry name" value="Xpo1"/>
    <property type="match status" value="1"/>
</dbReference>
<sequence>MFWNGNRNIDGISLKIIEFEAQVNDDDHEMLIGEVSEMEIFEALQDIDNFKAAGPNDSLSAGAINESLNNFNTITGLEVNTNKSACYFSRVETNVKEDCDYYGVQGEGLHLVRLRWEELTLVERRNFDKIAIELLSEMSNPCEEWALKSQTAALIAEIVKREGITLLQDLLPSLVSLSNMGPTQAELVSMVLRWLPEDITVHNEDLEGFHWPK</sequence>
<reference evidence="2 3" key="1">
    <citation type="journal article" date="2020" name="IScience">
        <title>Genome Sequencing of the Endangered Kingdonia uniflora (Circaeasteraceae, Ranunculales) Reveals Potential Mechanisms of Evolutionary Specialization.</title>
        <authorList>
            <person name="Sun Y."/>
            <person name="Deng T."/>
            <person name="Zhang A."/>
            <person name="Moore M.J."/>
            <person name="Landis J.B."/>
            <person name="Lin N."/>
            <person name="Zhang H."/>
            <person name="Zhang X."/>
            <person name="Huang J."/>
            <person name="Zhang X."/>
            <person name="Sun H."/>
            <person name="Wang H."/>
        </authorList>
    </citation>
    <scope>NUCLEOTIDE SEQUENCE [LARGE SCALE GENOMIC DNA]</scope>
    <source>
        <strain evidence="2">TB1705</strain>
        <tissue evidence="2">Leaf</tissue>
    </source>
</reference>
<keyword evidence="3" id="KW-1185">Reference proteome</keyword>
<dbReference type="GO" id="GO:0003723">
    <property type="term" value="F:RNA binding"/>
    <property type="evidence" value="ECO:0007669"/>
    <property type="project" value="TreeGrafter"/>
</dbReference>
<dbReference type="InterPro" id="IPR011989">
    <property type="entry name" value="ARM-like"/>
</dbReference>
<dbReference type="Proteomes" id="UP000541444">
    <property type="component" value="Unassembled WGS sequence"/>
</dbReference>
<organism evidence="2 3">
    <name type="scientific">Kingdonia uniflora</name>
    <dbReference type="NCBI Taxonomy" id="39325"/>
    <lineage>
        <taxon>Eukaryota</taxon>
        <taxon>Viridiplantae</taxon>
        <taxon>Streptophyta</taxon>
        <taxon>Embryophyta</taxon>
        <taxon>Tracheophyta</taxon>
        <taxon>Spermatophyta</taxon>
        <taxon>Magnoliopsida</taxon>
        <taxon>Ranunculales</taxon>
        <taxon>Circaeasteraceae</taxon>
        <taxon>Kingdonia</taxon>
    </lineage>
</organism>
<dbReference type="GO" id="GO:0005737">
    <property type="term" value="C:cytoplasm"/>
    <property type="evidence" value="ECO:0007669"/>
    <property type="project" value="TreeGrafter"/>
</dbReference>
<accession>A0A7J7P3D3</accession>
<dbReference type="EMBL" id="JACGCM010000325">
    <property type="protein sequence ID" value="KAF6173752.1"/>
    <property type="molecule type" value="Genomic_DNA"/>
</dbReference>
<proteinExistence type="predicted"/>
<dbReference type="AlphaFoldDB" id="A0A7J7P3D3"/>